<comment type="caution">
    <text evidence="1">The sequence shown here is derived from an EMBL/GenBank/DDBJ whole genome shotgun (WGS) entry which is preliminary data.</text>
</comment>
<dbReference type="EMBL" id="CM047749">
    <property type="protein sequence ID" value="KAJ0010673.1"/>
    <property type="molecule type" value="Genomic_DNA"/>
</dbReference>
<reference evidence="2" key="1">
    <citation type="journal article" date="2023" name="G3 (Bethesda)">
        <title>Genome assembly and association tests identify interacting loci associated with vigor, precocity, and sex in interspecific pistachio rootstocks.</title>
        <authorList>
            <person name="Palmer W."/>
            <person name="Jacygrad E."/>
            <person name="Sagayaradj S."/>
            <person name="Cavanaugh K."/>
            <person name="Han R."/>
            <person name="Bertier L."/>
            <person name="Beede B."/>
            <person name="Kafkas S."/>
            <person name="Golino D."/>
            <person name="Preece J."/>
            <person name="Michelmore R."/>
        </authorList>
    </citation>
    <scope>NUCLEOTIDE SEQUENCE [LARGE SCALE GENOMIC DNA]</scope>
</reference>
<evidence type="ECO:0000313" key="1">
    <source>
        <dbReference type="EMBL" id="KAJ0010673.1"/>
    </source>
</evidence>
<gene>
    <name evidence="1" type="ORF">Pint_33043</name>
</gene>
<keyword evidence="2" id="KW-1185">Reference proteome</keyword>
<sequence>MHAKYKSYPTYSSFNKQYNIIKQGHFGFTDFSLLNSHTLQRKLHRKEWNKYHQTFSTSL</sequence>
<name>A0ACC0X5H3_9ROSI</name>
<protein>
    <submittedName>
        <fullName evidence="1">Uncharacterized protein</fullName>
    </submittedName>
</protein>
<proteinExistence type="predicted"/>
<evidence type="ECO:0000313" key="2">
    <source>
        <dbReference type="Proteomes" id="UP001163603"/>
    </source>
</evidence>
<accession>A0ACC0X5H3</accession>
<organism evidence="1 2">
    <name type="scientific">Pistacia integerrima</name>
    <dbReference type="NCBI Taxonomy" id="434235"/>
    <lineage>
        <taxon>Eukaryota</taxon>
        <taxon>Viridiplantae</taxon>
        <taxon>Streptophyta</taxon>
        <taxon>Embryophyta</taxon>
        <taxon>Tracheophyta</taxon>
        <taxon>Spermatophyta</taxon>
        <taxon>Magnoliopsida</taxon>
        <taxon>eudicotyledons</taxon>
        <taxon>Gunneridae</taxon>
        <taxon>Pentapetalae</taxon>
        <taxon>rosids</taxon>
        <taxon>malvids</taxon>
        <taxon>Sapindales</taxon>
        <taxon>Anacardiaceae</taxon>
        <taxon>Pistacia</taxon>
    </lineage>
</organism>
<dbReference type="Proteomes" id="UP001163603">
    <property type="component" value="Chromosome 14"/>
</dbReference>